<feature type="domain" description="Transcription factor DP C-terminal" evidence="10">
    <location>
        <begin position="3184"/>
        <end position="3325"/>
    </location>
</feature>
<evidence type="ECO:0000313" key="14">
    <source>
        <dbReference type="Proteomes" id="UP000663829"/>
    </source>
</evidence>
<proteinExistence type="inferred from homology"/>
<evidence type="ECO:0000256" key="9">
    <source>
        <dbReference type="SAM" id="MobiDB-lite"/>
    </source>
</evidence>
<dbReference type="GO" id="GO:0005634">
    <property type="term" value="C:nucleus"/>
    <property type="evidence" value="ECO:0007669"/>
    <property type="project" value="UniProtKB-SubCell"/>
</dbReference>
<feature type="compositionally biased region" description="Acidic residues" evidence="9">
    <location>
        <begin position="3381"/>
        <end position="3412"/>
    </location>
</feature>
<feature type="compositionally biased region" description="Polar residues" evidence="9">
    <location>
        <begin position="3329"/>
        <end position="3349"/>
    </location>
</feature>
<keyword evidence="14" id="KW-1185">Reference proteome</keyword>
<evidence type="ECO:0000256" key="6">
    <source>
        <dbReference type="ARBA" id="ARBA00023242"/>
    </source>
</evidence>
<evidence type="ECO:0000256" key="4">
    <source>
        <dbReference type="ARBA" id="ARBA00023125"/>
    </source>
</evidence>
<feature type="region of interest" description="Disordered" evidence="9">
    <location>
        <begin position="3380"/>
        <end position="3436"/>
    </location>
</feature>
<dbReference type="InterPro" id="IPR015648">
    <property type="entry name" value="Transcrpt_fac_DP"/>
</dbReference>
<accession>A0A813SBF5</accession>
<dbReference type="InterPro" id="IPR036388">
    <property type="entry name" value="WH-like_DNA-bd_sf"/>
</dbReference>
<evidence type="ECO:0000256" key="7">
    <source>
        <dbReference type="RuleBase" id="RU003796"/>
    </source>
</evidence>
<feature type="region of interest" description="Disordered" evidence="9">
    <location>
        <begin position="2136"/>
        <end position="2159"/>
    </location>
</feature>
<feature type="region of interest" description="Disordered" evidence="9">
    <location>
        <begin position="563"/>
        <end position="648"/>
    </location>
</feature>
<feature type="region of interest" description="Disordered" evidence="9">
    <location>
        <begin position="737"/>
        <end position="776"/>
    </location>
</feature>
<feature type="region of interest" description="Disordered" evidence="9">
    <location>
        <begin position="2731"/>
        <end position="2811"/>
    </location>
</feature>
<feature type="region of interest" description="Disordered" evidence="9">
    <location>
        <begin position="2330"/>
        <end position="2436"/>
    </location>
</feature>
<feature type="region of interest" description="Disordered" evidence="9">
    <location>
        <begin position="3329"/>
        <end position="3366"/>
    </location>
</feature>
<feature type="coiled-coil region" evidence="8">
    <location>
        <begin position="4"/>
        <end position="38"/>
    </location>
</feature>
<feature type="compositionally biased region" description="Polar residues" evidence="9">
    <location>
        <begin position="2245"/>
        <end position="2272"/>
    </location>
</feature>
<dbReference type="Proteomes" id="UP000681722">
    <property type="component" value="Unassembled WGS sequence"/>
</dbReference>
<dbReference type="EMBL" id="CAJOBC010000411">
    <property type="protein sequence ID" value="CAF3582822.1"/>
    <property type="molecule type" value="Genomic_DNA"/>
</dbReference>
<dbReference type="SMART" id="SM01138">
    <property type="entry name" value="DP"/>
    <property type="match status" value="1"/>
</dbReference>
<feature type="region of interest" description="Disordered" evidence="9">
    <location>
        <begin position="2557"/>
        <end position="2577"/>
    </location>
</feature>
<dbReference type="Pfam" id="PF08781">
    <property type="entry name" value="DP"/>
    <property type="match status" value="1"/>
</dbReference>
<feature type="region of interest" description="Disordered" evidence="9">
    <location>
        <begin position="2847"/>
        <end position="2936"/>
    </location>
</feature>
<evidence type="ECO:0000256" key="5">
    <source>
        <dbReference type="ARBA" id="ARBA00023163"/>
    </source>
</evidence>
<dbReference type="Proteomes" id="UP000663829">
    <property type="component" value="Unassembled WGS sequence"/>
</dbReference>
<feature type="compositionally biased region" description="Low complexity" evidence="9">
    <location>
        <begin position="595"/>
        <end position="604"/>
    </location>
</feature>
<evidence type="ECO:0000313" key="12">
    <source>
        <dbReference type="EMBL" id="CAF0798018.1"/>
    </source>
</evidence>
<feature type="compositionally biased region" description="Polar residues" evidence="9">
    <location>
        <begin position="398"/>
        <end position="407"/>
    </location>
</feature>
<comment type="caution">
    <text evidence="12">The sequence shown here is derived from an EMBL/GenBank/DDBJ whole genome shotgun (WGS) entry which is preliminary data.</text>
</comment>
<dbReference type="GO" id="GO:0051726">
    <property type="term" value="P:regulation of cell cycle"/>
    <property type="evidence" value="ECO:0007669"/>
    <property type="project" value="InterPro"/>
</dbReference>
<dbReference type="InterPro" id="IPR036390">
    <property type="entry name" value="WH_DNA-bd_sf"/>
</dbReference>
<evidence type="ECO:0000256" key="2">
    <source>
        <dbReference type="ARBA" id="ARBA00010940"/>
    </source>
</evidence>
<dbReference type="OrthoDB" id="552115at2759"/>
<feature type="compositionally biased region" description="Polar residues" evidence="9">
    <location>
        <begin position="2797"/>
        <end position="2807"/>
    </location>
</feature>
<feature type="compositionally biased region" description="Polar residues" evidence="9">
    <location>
        <begin position="630"/>
        <end position="648"/>
    </location>
</feature>
<evidence type="ECO:0000256" key="3">
    <source>
        <dbReference type="ARBA" id="ARBA00023015"/>
    </source>
</evidence>
<feature type="compositionally biased region" description="Low complexity" evidence="9">
    <location>
        <begin position="563"/>
        <end position="587"/>
    </location>
</feature>
<name>A0A813SBF5_9BILA</name>
<keyword evidence="4 7" id="KW-0238">DNA-binding</keyword>
<gene>
    <name evidence="12" type="ORF">GPM918_LOCUS3361</name>
    <name evidence="13" type="ORF">SRO942_LOCUS3361</name>
</gene>
<evidence type="ECO:0000256" key="1">
    <source>
        <dbReference type="ARBA" id="ARBA00004123"/>
    </source>
</evidence>
<feature type="compositionally biased region" description="Low complexity" evidence="9">
    <location>
        <begin position="2892"/>
        <end position="2907"/>
    </location>
</feature>
<dbReference type="PANTHER" id="PTHR12548:SF9">
    <property type="entry name" value="TRANSCRIPTION FACTOR DP"/>
    <property type="match status" value="1"/>
</dbReference>
<dbReference type="InterPro" id="IPR003316">
    <property type="entry name" value="E2F_WHTH_DNA-bd_dom"/>
</dbReference>
<protein>
    <submittedName>
        <fullName evidence="12">Uncharacterized protein</fullName>
    </submittedName>
</protein>
<reference evidence="12" key="1">
    <citation type="submission" date="2021-02" db="EMBL/GenBank/DDBJ databases">
        <authorList>
            <person name="Nowell W R."/>
        </authorList>
    </citation>
    <scope>NUCLEOTIDE SEQUENCE</scope>
</reference>
<dbReference type="Gene3D" id="1.20.140.80">
    <property type="entry name" value="Transcription factor DP"/>
    <property type="match status" value="1"/>
</dbReference>
<dbReference type="SMART" id="SM01372">
    <property type="entry name" value="E2F_TDP"/>
    <property type="match status" value="1"/>
</dbReference>
<feature type="compositionally biased region" description="Basic and acidic residues" evidence="9">
    <location>
        <begin position="2423"/>
        <end position="2436"/>
    </location>
</feature>
<dbReference type="GO" id="GO:0000977">
    <property type="term" value="F:RNA polymerase II transcription regulatory region sequence-specific DNA binding"/>
    <property type="evidence" value="ECO:0007669"/>
    <property type="project" value="TreeGrafter"/>
</dbReference>
<keyword evidence="5 7" id="KW-0804">Transcription</keyword>
<feature type="region of interest" description="Disordered" evidence="9">
    <location>
        <begin position="2230"/>
        <end position="2305"/>
    </location>
</feature>
<sequence>MVHNRDHTNRTAELESQLKNLQEENERLQQLLRAHVRSVDPCSKIPLSQSFPFYKDNTRDDNCSTLPTTSKVGNNYSNDDNQTTATTNSSPRPSSSSSNNGNSSGINFEHSDITLNQNTLNTTNQTSTQNVNFNNLGPTNQQNYVGQTVLGSQSNITPNFNTVIQTNATPFVQNNSNTLVQNNTNLIQPINLVNFNTVSLDSFHSSLSLNSFQQLQQHAGGSLFFAPNGVVYVSSTSQIGSTSTTTSSVINTCSTSTSNITTTTLKNEIADSLSPSLIQKSSSPNLSDTQASFSKFIQNNFTDANSTFSNTHTILPSLTTTTATTNQINEQNTYYICQPKQLTESTFTNTVSHPSTNSSSIMTNTPTITTTTIASQPIRPRPIAVSSTSDIDGKSTDMHMSNGNLNNEVKDESPANMTGNDANANKQKQPRPIRPKPSTRPNAVQVYTPIIINDMKPTNYMQTNIQPISMAHQIPILPSNTQSNTSNYGTPLVVHSSSQSLSTTTASLPALSPPIENSKTTSLLPFESTSAKLIPTTNTNNSNIATTINNTLIRPKSVDVSSLSTVTSNNSNNILTSNSLSSMSNNSLPTAIRNSTPTTTSTSSCKIKNGKVPRTRTGSTTSSRRKKATDISNVTNMTTTSESQLLPIQPKTSAPALVQIAPNLQRTLSTSGMRPLAPAIPGTNQQRSSMSNTTVTASKKNSKKKNPSNSTKRSKTIVQYHNESVLSTNAAAKTFQTNPLVPSRPSSVQDSSNMLSPIQSTVTPTRQQDQSPLSQNHLQEEAAKIFQKLNQDILSTNLILPEEQQSVNLLLTEEGSKDTSVCLQHQQSWTSYSAQQSVESCSSPSTMAKTRQSLNQIDVRRIITSSLCETNNILTPSSNILQQRTTDATFQTISNNHRPIQVHNIYSQSMSTSSMPTLDEFFNSNEHVGDFENFDVAALTETEGLRNDYGVSDQLNILSATTTADTLRAEVNNMKKLDSIVNENANYAGNDVENGCEDDGVVDDDDVIINSFSEQSFEELVEHFDLETVKATFNQLAVDNNDTTLASLIETVNDDTSIVDKEQEQHIEQFLQGFHGTDNLLQLTANDNSMYYFSDHQSNFNNHHQKTSLMNNSILVTTVPLQTTIDYTTSFQPTTWYSSTTPTTRLMPDEGTQLKPINIEPLAFQEILNDLQRSVQPVIHQTLYSQQHQPSLTSSPQDANIISQDFPYLIPSTNIQPAIIKTPLANYSSYMGPTTTPPTILTVPLLIGNESISNSDQIIIQQESSSATYNIDNLDIQLSYFQEQQDLLQKQLEECQTLEFHANQLDLNELSATSIEVNTEVQQQNVSVTDSINHLAKEQTLSPLQLVQSCSLQSSPNYRLQSPKCRKSHNKFSSPLPRPSSQPAPLTSKYLYTDSPLIISELTSSSPNKIFNQEQSATVTMDEMNFGWSTNDKKKQTSSFEQLSVSQTSTDADVSFFEQQCYDNQNQLLLSGTVTIQADFTEKNESGTQTFKENSENLFETKNKDLSSSDNEVTMLPMTFDADSFSSPYPMATSNSTIHNRSQYYIDRKELSTPIRLSSTMKTTTQGLPAFAQPSLSSKQHAISLNSSCTLIDIDSLLSPTKQNDLAKTTLFERDKDDADDIVSYSPISDTMDASVFAHHTVASSPVSSPLPVSTQSASSTVMQPVPSQVSNKPCIIFEPISSPSSASSPNHSPLKYSSISSNCDDDNNDSPHRSILCTAFLNNTTDVMLPLLSTVDLSKPRNDKNKLFFTNSENDKYPTLETVDNDGILIVEETGKITDTYTKRISFDQNGSGLNSDDDLEQLLLESNLQPQQCKTDDEILDLTNTVIETQGVIMDIYSKPTISFSLDDLDSLVDQLENDKPIDEITSLKRKSISTAPSLISLSDDENEHCSSATKKRRLTIRSSTESVKRLSFPLMDNFYSPVSMDENEHEQITTSTVINKHQLLENIYLRYRRQHFINQVRSVNLSIVSLRKTDSQHGELEVELVPNSDYQSLISTNGKKENDGQQQLIDPIIEQKQSSPATKLIEQILMSPNDDVIFIREQNSTFKEERNRKMKISPKNDGIPNYDVELDEQCTSSPPIKLKYKQEMMHKTTSSLESTTTINNKNRSKQANVNDINCSVLHEQKEINTVKSDKQLNKKQTSSRKRDGLSHKKRRNADIMMLSENLASYNIPAQVVETEKEQQSEDQPLKTDLNIFDLCLSENHDNKMTELSKTLTDQLSLNNCVKHRSKKSNRKHHHQQEITDNQNESSSRESTNYDETVKFTITPSLLPSEYSERPPLRITIRKKETQPRPSTRHGPSSTTTMAEIIHVEHPDCNLGTVLTSSSLPKTIKKRSRSKKYMASETNETAHIQTKNQDTLLSEPETQSQSDFHATISVDDEKTSLESETPKGSKTKVKKSKKSRHRRARTNRSQQSKRSTKTKDQFENEDDKQITTEYAGLTRFEAQMFNWTQKTNQQQPQQHTVEHDDTNVNNSDSDVILINSPVGSPLIQQHKVRLKEELKMNNDTKSSPIIDASNEQLIDTTAATVDVEAKKGDNISETKFDDGIEKEVCSNSNDSKLNSQEKTISRTSTPQTQIFSETSVSVASPAQLLPPPPLIQIEDNHCQELPLTTSACIAAFPATQHSSVSDKLLTNCDKRLNDELTALATNQSRHNDIDNFVYHPHPKQKAKNYPRLLDTAHLPISDLTPPPSLPMDNTRLEYGIKNSSYSELQTSSHGNYCSFVNKSKSPSKTFRSLSPNKKSSLQSSSSHRDINNKTSHNSNHSSTSHKSSSNRSSGKRDHISNLDNSYHPFSPEQQQQPSCRFSKSKSNSNYYNPFPNPFSLPNDIASSYFTNDLVQSAAIAAASQQQHPNNNNHNNSSNRQNNNNNYRHSRKNQTSSHHRKTSNETSSRNPFSSHSRSSSSHMTGPPHSFEQHSQYNPSMTTDFHSSHHFPPRALMDEQNIAATMYNAAAFQAAAFGFKSLNDTQSSPDVDALFHHPSMKFAHNHHPYPLLASHHHHSSMRAAAQQFSSGFMLFHIVSPLTGSKATIITTDTTTPDTVPVLIQSSHRVRQTALSEKNQYVAAVTSRKRAFPYHDVNETIYQSHRRTRERLTKGLRHFSKKVCNKVQEKVVTTYNEVATELVNEHSVEEGRHIMDDDLAYEQKNIRRRVYDAINVLMAMNIISKDKKDIRWIGFPVNALFECEVLDNKINAVKQSIREKVRLVEESLLKEAALRKLVKRNSERSSTQSLNSVCYLPFLGFTTSNGTQIESIISEDGRDVFLSFDRKFEIIDDTDCLHRLGLTDELRGRTSDMAELEKTRLLLPETFHDFVTEMCLAGKLRPLYERSNTSSNTKRPQSHTQQQIIKSSPLKPTMEPQLPPPLIFVPPSCFDEAMFKDDEQEEEYIVDDEEDDDVLSLSSEEEIDNEQQQESESSFSKTNRVEPDTHTLITAKT</sequence>
<feature type="compositionally biased region" description="Basic and acidic residues" evidence="9">
    <location>
        <begin position="2381"/>
        <end position="2393"/>
    </location>
</feature>
<evidence type="ECO:0000259" key="11">
    <source>
        <dbReference type="SMART" id="SM01372"/>
    </source>
</evidence>
<dbReference type="PANTHER" id="PTHR12548">
    <property type="entry name" value="TRANSCRIPTION FACTOR DP"/>
    <property type="match status" value="1"/>
</dbReference>
<feature type="compositionally biased region" description="Basic and acidic residues" evidence="9">
    <location>
        <begin position="2277"/>
        <end position="2293"/>
    </location>
</feature>
<feature type="compositionally biased region" description="Basic residues" evidence="9">
    <location>
        <begin position="2873"/>
        <end position="2886"/>
    </location>
</feature>
<comment type="similarity">
    <text evidence="2 7">Belongs to the E2F/DP family.</text>
</comment>
<feature type="compositionally biased region" description="Basic residues" evidence="9">
    <location>
        <begin position="2333"/>
        <end position="2342"/>
    </location>
</feature>
<feature type="region of interest" description="Disordered" evidence="9">
    <location>
        <begin position="1355"/>
        <end position="1386"/>
    </location>
</feature>
<keyword evidence="6 7" id="KW-0539">Nucleus</keyword>
<evidence type="ECO:0000313" key="13">
    <source>
        <dbReference type="EMBL" id="CAF3582822.1"/>
    </source>
</evidence>
<feature type="compositionally biased region" description="Low complexity" evidence="9">
    <location>
        <begin position="2758"/>
        <end position="2778"/>
    </location>
</feature>
<feature type="compositionally biased region" description="Basic residues" evidence="9">
    <location>
        <begin position="2395"/>
        <end position="2412"/>
    </location>
</feature>
<feature type="compositionally biased region" description="Polar residues" evidence="9">
    <location>
        <begin position="2917"/>
        <end position="2929"/>
    </location>
</feature>
<dbReference type="SUPFAM" id="SSF144074">
    <property type="entry name" value="E2F-DP heterodimerization region"/>
    <property type="match status" value="1"/>
</dbReference>
<dbReference type="InterPro" id="IPR038168">
    <property type="entry name" value="TF_DP_C_sf"/>
</dbReference>
<feature type="compositionally biased region" description="Polar residues" evidence="9">
    <location>
        <begin position="63"/>
        <end position="87"/>
    </location>
</feature>
<evidence type="ECO:0000256" key="8">
    <source>
        <dbReference type="SAM" id="Coils"/>
    </source>
</evidence>
<dbReference type="EMBL" id="CAJNOQ010000411">
    <property type="protein sequence ID" value="CAF0798018.1"/>
    <property type="molecule type" value="Genomic_DNA"/>
</dbReference>
<organism evidence="12 14">
    <name type="scientific">Didymodactylos carnosus</name>
    <dbReference type="NCBI Taxonomy" id="1234261"/>
    <lineage>
        <taxon>Eukaryota</taxon>
        <taxon>Metazoa</taxon>
        <taxon>Spiralia</taxon>
        <taxon>Gnathifera</taxon>
        <taxon>Rotifera</taxon>
        <taxon>Eurotatoria</taxon>
        <taxon>Bdelloidea</taxon>
        <taxon>Philodinida</taxon>
        <taxon>Philodinidae</taxon>
        <taxon>Didymodactylos</taxon>
    </lineage>
</organism>
<dbReference type="InterPro" id="IPR014889">
    <property type="entry name" value="Transc_factor_DP_C"/>
</dbReference>
<keyword evidence="3 7" id="KW-0805">Transcription regulation</keyword>
<feature type="region of interest" description="Disordered" evidence="9">
    <location>
        <begin position="45"/>
        <end position="109"/>
    </location>
</feature>
<dbReference type="Gene3D" id="1.10.10.10">
    <property type="entry name" value="Winged helix-like DNA-binding domain superfamily/Winged helix DNA-binding domain"/>
    <property type="match status" value="1"/>
</dbReference>
<feature type="compositionally biased region" description="Polar residues" evidence="9">
    <location>
        <begin position="415"/>
        <end position="425"/>
    </location>
</feature>
<dbReference type="SUPFAM" id="SSF46785">
    <property type="entry name" value="Winged helix' DNA-binding domain"/>
    <property type="match status" value="1"/>
</dbReference>
<comment type="subcellular location">
    <subcellularLocation>
        <location evidence="1 7">Nucleus</location>
    </subcellularLocation>
</comment>
<dbReference type="GO" id="GO:0000981">
    <property type="term" value="F:DNA-binding transcription factor activity, RNA polymerase II-specific"/>
    <property type="evidence" value="ECO:0007669"/>
    <property type="project" value="TreeGrafter"/>
</dbReference>
<feature type="region of interest" description="Disordered" evidence="9">
    <location>
        <begin position="370"/>
        <end position="441"/>
    </location>
</feature>
<evidence type="ECO:0000259" key="10">
    <source>
        <dbReference type="SMART" id="SM01138"/>
    </source>
</evidence>
<dbReference type="GO" id="GO:0005667">
    <property type="term" value="C:transcription regulator complex"/>
    <property type="evidence" value="ECO:0007669"/>
    <property type="project" value="InterPro"/>
</dbReference>
<feature type="compositionally biased region" description="Basic residues" evidence="9">
    <location>
        <begin position="2230"/>
        <end position="2241"/>
    </location>
</feature>
<feature type="compositionally biased region" description="Polar residues" evidence="9">
    <location>
        <begin position="2346"/>
        <end position="2374"/>
    </location>
</feature>
<feature type="region of interest" description="Disordered" evidence="9">
    <location>
        <begin position="668"/>
        <end position="716"/>
    </location>
</feature>
<keyword evidence="8" id="KW-0175">Coiled coil</keyword>
<feature type="compositionally biased region" description="Low complexity" evidence="9">
    <location>
        <begin position="88"/>
        <end position="105"/>
    </location>
</feature>
<dbReference type="InterPro" id="IPR037241">
    <property type="entry name" value="E2F-DP_heterodim"/>
</dbReference>
<feature type="domain" description="E2F/DP family winged-helix DNA-binding" evidence="11">
    <location>
        <begin position="3094"/>
        <end position="3177"/>
    </location>
</feature>
<dbReference type="Pfam" id="PF02319">
    <property type="entry name" value="WHD_E2F_TDP"/>
    <property type="match status" value="1"/>
</dbReference>
<feature type="compositionally biased region" description="Polar residues" evidence="9">
    <location>
        <begin position="2294"/>
        <end position="2305"/>
    </location>
</feature>
<feature type="compositionally biased region" description="Low complexity" evidence="9">
    <location>
        <begin position="2738"/>
        <end position="2751"/>
    </location>
</feature>
<feature type="compositionally biased region" description="Low complexity" evidence="9">
    <location>
        <begin position="2847"/>
        <end position="2872"/>
    </location>
</feature>
<dbReference type="FunFam" id="1.10.10.10:FF:000047">
    <property type="entry name" value="Transcription factor"/>
    <property type="match status" value="1"/>
</dbReference>